<accession>A0A1H1QFN1</accession>
<protein>
    <submittedName>
        <fullName evidence="6">Transcriptional regulator, LysR family</fullName>
    </submittedName>
</protein>
<dbReference type="PROSITE" id="PS50931">
    <property type="entry name" value="HTH_LYSR"/>
    <property type="match status" value="1"/>
</dbReference>
<reference evidence="7" key="1">
    <citation type="submission" date="2016-10" db="EMBL/GenBank/DDBJ databases">
        <authorList>
            <person name="Varghese N."/>
            <person name="Submissions S."/>
        </authorList>
    </citation>
    <scope>NUCLEOTIDE SEQUENCE [LARGE SCALE GENOMIC DNA]</scope>
    <source>
        <strain evidence="7">KCTC 32247</strain>
    </source>
</reference>
<evidence type="ECO:0000313" key="7">
    <source>
        <dbReference type="Proteomes" id="UP000243359"/>
    </source>
</evidence>
<dbReference type="SUPFAM" id="SSF46785">
    <property type="entry name" value="Winged helix' DNA-binding domain"/>
    <property type="match status" value="1"/>
</dbReference>
<dbReference type="CDD" id="cd08475">
    <property type="entry name" value="PBP2_CrgA_like_6"/>
    <property type="match status" value="1"/>
</dbReference>
<dbReference type="SUPFAM" id="SSF53850">
    <property type="entry name" value="Periplasmic binding protein-like II"/>
    <property type="match status" value="1"/>
</dbReference>
<dbReference type="PANTHER" id="PTHR30537">
    <property type="entry name" value="HTH-TYPE TRANSCRIPTIONAL REGULATOR"/>
    <property type="match status" value="1"/>
</dbReference>
<keyword evidence="7" id="KW-1185">Reference proteome</keyword>
<dbReference type="GO" id="GO:0043565">
    <property type="term" value="F:sequence-specific DNA binding"/>
    <property type="evidence" value="ECO:0007669"/>
    <property type="project" value="TreeGrafter"/>
</dbReference>
<dbReference type="InterPro" id="IPR036390">
    <property type="entry name" value="WH_DNA-bd_sf"/>
</dbReference>
<gene>
    <name evidence="6" type="ORF">SAMN05216221_1330</name>
</gene>
<keyword evidence="4" id="KW-0804">Transcription</keyword>
<evidence type="ECO:0000259" key="5">
    <source>
        <dbReference type="PROSITE" id="PS50931"/>
    </source>
</evidence>
<organism evidence="6 7">
    <name type="scientific">Pseudomonas oryzae</name>
    <dbReference type="NCBI Taxonomy" id="1392877"/>
    <lineage>
        <taxon>Bacteria</taxon>
        <taxon>Pseudomonadati</taxon>
        <taxon>Pseudomonadota</taxon>
        <taxon>Gammaproteobacteria</taxon>
        <taxon>Pseudomonadales</taxon>
        <taxon>Pseudomonadaceae</taxon>
        <taxon>Pseudomonas</taxon>
    </lineage>
</organism>
<dbReference type="Gene3D" id="3.40.190.290">
    <property type="match status" value="1"/>
</dbReference>
<keyword evidence="3" id="KW-0238">DNA-binding</keyword>
<dbReference type="PRINTS" id="PR00039">
    <property type="entry name" value="HTHLYSR"/>
</dbReference>
<dbReference type="STRING" id="1392877.SAMN05216221_1330"/>
<keyword evidence="2" id="KW-0805">Transcription regulation</keyword>
<sequence length="299" mass="33241">MMQIESLNGVITFVTAARSSSFTEAAEHLGVSKSAVGKAISRLEERLGTQLFHRTTRRIRLSADGEAYFAACAAALDEIKGAEDSLGPRANEPAGRLRVDMPVAFGRQVIMPMLLSLAKQFPRLKLSLSFSDHLIDPIEEGVDLMIRFGEIGDQSNLVARKLASQRWVICGSPEYLARQGYPDGLHSLERHDCIVGFRRGLPLSWRLCSEGQNIRFAPPSTHQFSDGAAMIDATLAGLGLCQMPLYLFRQHITDGRLVEVLAELEPDPVDIYALWPKTSHLRPKVRYVVDQLIELSKDW</sequence>
<dbReference type="InterPro" id="IPR000847">
    <property type="entry name" value="LysR_HTH_N"/>
</dbReference>
<dbReference type="EMBL" id="LT629751">
    <property type="protein sequence ID" value="SDS22245.1"/>
    <property type="molecule type" value="Genomic_DNA"/>
</dbReference>
<evidence type="ECO:0000256" key="1">
    <source>
        <dbReference type="ARBA" id="ARBA00009437"/>
    </source>
</evidence>
<evidence type="ECO:0000256" key="2">
    <source>
        <dbReference type="ARBA" id="ARBA00023015"/>
    </source>
</evidence>
<dbReference type="Proteomes" id="UP000243359">
    <property type="component" value="Chromosome I"/>
</dbReference>
<proteinExistence type="inferred from homology"/>
<feature type="domain" description="HTH lysR-type" evidence="5">
    <location>
        <begin position="5"/>
        <end position="62"/>
    </location>
</feature>
<dbReference type="GO" id="GO:0003700">
    <property type="term" value="F:DNA-binding transcription factor activity"/>
    <property type="evidence" value="ECO:0007669"/>
    <property type="project" value="InterPro"/>
</dbReference>
<evidence type="ECO:0000313" key="6">
    <source>
        <dbReference type="EMBL" id="SDS22245.1"/>
    </source>
</evidence>
<dbReference type="Gene3D" id="1.10.10.10">
    <property type="entry name" value="Winged helix-like DNA-binding domain superfamily/Winged helix DNA-binding domain"/>
    <property type="match status" value="1"/>
</dbReference>
<dbReference type="GO" id="GO:0006351">
    <property type="term" value="P:DNA-templated transcription"/>
    <property type="evidence" value="ECO:0007669"/>
    <property type="project" value="TreeGrafter"/>
</dbReference>
<dbReference type="InterPro" id="IPR036388">
    <property type="entry name" value="WH-like_DNA-bd_sf"/>
</dbReference>
<dbReference type="FunFam" id="1.10.10.10:FF:000001">
    <property type="entry name" value="LysR family transcriptional regulator"/>
    <property type="match status" value="1"/>
</dbReference>
<dbReference type="InterPro" id="IPR005119">
    <property type="entry name" value="LysR_subst-bd"/>
</dbReference>
<dbReference type="Pfam" id="PF00126">
    <property type="entry name" value="HTH_1"/>
    <property type="match status" value="1"/>
</dbReference>
<dbReference type="RefSeq" id="WP_090348210.1">
    <property type="nucleotide sequence ID" value="NZ_LT629751.1"/>
</dbReference>
<dbReference type="Pfam" id="PF03466">
    <property type="entry name" value="LysR_substrate"/>
    <property type="match status" value="1"/>
</dbReference>
<evidence type="ECO:0000256" key="3">
    <source>
        <dbReference type="ARBA" id="ARBA00023125"/>
    </source>
</evidence>
<dbReference type="OrthoDB" id="9110639at2"/>
<evidence type="ECO:0000256" key="4">
    <source>
        <dbReference type="ARBA" id="ARBA00023163"/>
    </source>
</evidence>
<dbReference type="AlphaFoldDB" id="A0A1H1QFN1"/>
<dbReference type="InterPro" id="IPR058163">
    <property type="entry name" value="LysR-type_TF_proteobact-type"/>
</dbReference>
<comment type="similarity">
    <text evidence="1">Belongs to the LysR transcriptional regulatory family.</text>
</comment>
<name>A0A1H1QFN1_9PSED</name>
<dbReference type="PANTHER" id="PTHR30537:SF74">
    <property type="entry name" value="HTH-TYPE TRANSCRIPTIONAL REGULATOR TRPI"/>
    <property type="match status" value="1"/>
</dbReference>